<gene>
    <name evidence="1" type="ORF">F8O03_09575</name>
</gene>
<dbReference type="Proteomes" id="UP000490386">
    <property type="component" value="Unassembled WGS sequence"/>
</dbReference>
<reference evidence="1 2" key="1">
    <citation type="submission" date="2019-09" db="EMBL/GenBank/DDBJ databases">
        <title>Phylogeny of genus Pseudoclavibacter and closely related genus.</title>
        <authorList>
            <person name="Li Y."/>
        </authorList>
    </citation>
    <scope>NUCLEOTIDE SEQUENCE [LARGE SCALE GENOMIC DNA]</scope>
    <source>
        <strain evidence="1 2">THG-MD12</strain>
    </source>
</reference>
<organism evidence="1 2">
    <name type="scientific">Pseudoclavibacter terrae</name>
    <dbReference type="NCBI Taxonomy" id="1530195"/>
    <lineage>
        <taxon>Bacteria</taxon>
        <taxon>Bacillati</taxon>
        <taxon>Actinomycetota</taxon>
        <taxon>Actinomycetes</taxon>
        <taxon>Micrococcales</taxon>
        <taxon>Microbacteriaceae</taxon>
        <taxon>Pseudoclavibacter</taxon>
    </lineage>
</organism>
<name>A0A7J5B0M5_9MICO</name>
<dbReference type="EMBL" id="WBJX01000003">
    <property type="protein sequence ID" value="KAB1637474.1"/>
    <property type="molecule type" value="Genomic_DNA"/>
</dbReference>
<protein>
    <recommendedName>
        <fullName evidence="3">Antitoxin HicB</fullName>
    </recommendedName>
</protein>
<dbReference type="AlphaFoldDB" id="A0A7J5B0M5"/>
<dbReference type="RefSeq" id="WP_151423687.1">
    <property type="nucleotide sequence ID" value="NZ_WBJX01000003.1"/>
</dbReference>
<keyword evidence="2" id="KW-1185">Reference proteome</keyword>
<evidence type="ECO:0000313" key="1">
    <source>
        <dbReference type="EMBL" id="KAB1637474.1"/>
    </source>
</evidence>
<comment type="caution">
    <text evidence="1">The sequence shown here is derived from an EMBL/GenBank/DDBJ whole genome shotgun (WGS) entry which is preliminary data.</text>
</comment>
<accession>A0A7J5B0M5</accession>
<sequence length="127" mass="14213">MSVVHVVAKRWRGGWEFRLGPEDVTQGATLGDVARQVFDYLETREPGLDHSATSLSVTFDLGTVTEAVDTAKKAIERAEHAHLVADTRLRAAVAAMHRERYASRDIALLLEIDRDRVDELLRSTDSR</sequence>
<evidence type="ECO:0008006" key="3">
    <source>
        <dbReference type="Google" id="ProtNLM"/>
    </source>
</evidence>
<proteinExistence type="predicted"/>
<dbReference type="OrthoDB" id="3731619at2"/>
<evidence type="ECO:0000313" key="2">
    <source>
        <dbReference type="Proteomes" id="UP000490386"/>
    </source>
</evidence>